<protein>
    <submittedName>
        <fullName evidence="1">Uncharacterized protein</fullName>
    </submittedName>
</protein>
<name>X0WSG6_9ZZZZ</name>
<dbReference type="EMBL" id="BARS01045541">
    <property type="protein sequence ID" value="GAG33899.1"/>
    <property type="molecule type" value="Genomic_DNA"/>
</dbReference>
<reference evidence="1" key="1">
    <citation type="journal article" date="2014" name="Front. Microbiol.">
        <title>High frequency of phylogenetically diverse reductive dehalogenase-homologous genes in deep subseafloor sedimentary metagenomes.</title>
        <authorList>
            <person name="Kawai M."/>
            <person name="Futagami T."/>
            <person name="Toyoda A."/>
            <person name="Takaki Y."/>
            <person name="Nishi S."/>
            <person name="Hori S."/>
            <person name="Arai W."/>
            <person name="Tsubouchi T."/>
            <person name="Morono Y."/>
            <person name="Uchiyama I."/>
            <person name="Ito T."/>
            <person name="Fujiyama A."/>
            <person name="Inagaki F."/>
            <person name="Takami H."/>
        </authorList>
    </citation>
    <scope>NUCLEOTIDE SEQUENCE</scope>
    <source>
        <strain evidence="1">Expedition CK06-06</strain>
    </source>
</reference>
<organism evidence="1">
    <name type="scientific">marine sediment metagenome</name>
    <dbReference type="NCBI Taxonomy" id="412755"/>
    <lineage>
        <taxon>unclassified sequences</taxon>
        <taxon>metagenomes</taxon>
        <taxon>ecological metagenomes</taxon>
    </lineage>
</organism>
<evidence type="ECO:0000313" key="1">
    <source>
        <dbReference type="EMBL" id="GAG33899.1"/>
    </source>
</evidence>
<dbReference type="AlphaFoldDB" id="X0WSG6"/>
<gene>
    <name evidence="1" type="ORF">S01H1_68665</name>
</gene>
<proteinExistence type="predicted"/>
<accession>X0WSG6</accession>
<comment type="caution">
    <text evidence="1">The sequence shown here is derived from an EMBL/GenBank/DDBJ whole genome shotgun (WGS) entry which is preliminary data.</text>
</comment>
<feature type="non-terminal residue" evidence="1">
    <location>
        <position position="1"/>
    </location>
</feature>
<sequence length="107" mass="12495">TNKNVKNEKKKDNVDWDDLKNHFNSLMPNKTVASISDKRKKHIRSMLKSTGRDIDTLKASIEYAATSETGYWPSHRNGNTDHTGKFWPPKDFDFYMREATFLKTIED</sequence>